<organism evidence="1 2">
    <name type="scientific">Paracoccus angustae</name>
    <dbReference type="NCBI Taxonomy" id="1671480"/>
    <lineage>
        <taxon>Bacteria</taxon>
        <taxon>Pseudomonadati</taxon>
        <taxon>Pseudomonadota</taxon>
        <taxon>Alphaproteobacteria</taxon>
        <taxon>Rhodobacterales</taxon>
        <taxon>Paracoccaceae</taxon>
        <taxon>Paracoccus</taxon>
    </lineage>
</organism>
<proteinExistence type="predicted"/>
<dbReference type="Proteomes" id="UP001595539">
    <property type="component" value="Unassembled WGS sequence"/>
</dbReference>
<evidence type="ECO:0000313" key="1">
    <source>
        <dbReference type="EMBL" id="MFC3628204.1"/>
    </source>
</evidence>
<accession>A0ABV7TZH4</accession>
<gene>
    <name evidence="1" type="ORF">ACFOM8_01955</name>
</gene>
<evidence type="ECO:0000313" key="2">
    <source>
        <dbReference type="Proteomes" id="UP001595539"/>
    </source>
</evidence>
<dbReference type="EMBL" id="JBHRXY010000001">
    <property type="protein sequence ID" value="MFC3628204.1"/>
    <property type="molecule type" value="Genomic_DNA"/>
</dbReference>
<reference evidence="2" key="1">
    <citation type="journal article" date="2019" name="Int. J. Syst. Evol. Microbiol.">
        <title>The Global Catalogue of Microorganisms (GCM) 10K type strain sequencing project: providing services to taxonomists for standard genome sequencing and annotation.</title>
        <authorList>
            <consortium name="The Broad Institute Genomics Platform"/>
            <consortium name="The Broad Institute Genome Sequencing Center for Infectious Disease"/>
            <person name="Wu L."/>
            <person name="Ma J."/>
        </authorList>
    </citation>
    <scope>NUCLEOTIDE SEQUENCE [LARGE SCALE GENOMIC DNA]</scope>
    <source>
        <strain evidence="2">KCTC 42473</strain>
    </source>
</reference>
<comment type="caution">
    <text evidence="1">The sequence shown here is derived from an EMBL/GenBank/DDBJ whole genome shotgun (WGS) entry which is preliminary data.</text>
</comment>
<dbReference type="RefSeq" id="WP_377758800.1">
    <property type="nucleotide sequence ID" value="NZ_JBHRXY010000001.1"/>
</dbReference>
<keyword evidence="2" id="KW-1185">Reference proteome</keyword>
<protein>
    <submittedName>
        <fullName evidence="1">Uncharacterized protein</fullName>
    </submittedName>
</protein>
<sequence length="61" mass="6615">MASAKYTRTTAQNQELHTLFRDPFVSAAFWRAGRDSGTAFAIPATPRPVLPQGAEVAHETA</sequence>
<name>A0ABV7TZH4_9RHOB</name>